<dbReference type="Proteomes" id="UP000007174">
    <property type="component" value="Unassembled WGS sequence"/>
</dbReference>
<feature type="region of interest" description="Disordered" evidence="1">
    <location>
        <begin position="153"/>
        <end position="172"/>
    </location>
</feature>
<accession>H1UXZ5</accession>
<protein>
    <submittedName>
        <fullName evidence="2">Uncharacterized protein</fullName>
    </submittedName>
</protein>
<feature type="non-terminal residue" evidence="2">
    <location>
        <position position="1"/>
    </location>
</feature>
<evidence type="ECO:0000256" key="1">
    <source>
        <dbReference type="SAM" id="MobiDB-lite"/>
    </source>
</evidence>
<evidence type="ECO:0000313" key="2">
    <source>
        <dbReference type="EMBL" id="CCF32846.1"/>
    </source>
</evidence>
<reference evidence="3" key="1">
    <citation type="journal article" date="2012" name="Nat. Genet.">
        <title>Lifestyle transitions in plant pathogenic Colletotrichum fungi deciphered by genome and transcriptome analyses.</title>
        <authorList>
            <person name="O'Connell R.J."/>
            <person name="Thon M.R."/>
            <person name="Hacquard S."/>
            <person name="Amyotte S.G."/>
            <person name="Kleemann J."/>
            <person name="Torres M.F."/>
            <person name="Damm U."/>
            <person name="Buiate E.A."/>
            <person name="Epstein L."/>
            <person name="Alkan N."/>
            <person name="Altmueller J."/>
            <person name="Alvarado-Balderrama L."/>
            <person name="Bauser C.A."/>
            <person name="Becker C."/>
            <person name="Birren B.W."/>
            <person name="Chen Z."/>
            <person name="Choi J."/>
            <person name="Crouch J.A."/>
            <person name="Duvick J.P."/>
            <person name="Farman M.A."/>
            <person name="Gan P."/>
            <person name="Heiman D."/>
            <person name="Henrissat B."/>
            <person name="Howard R.J."/>
            <person name="Kabbage M."/>
            <person name="Koch C."/>
            <person name="Kracher B."/>
            <person name="Kubo Y."/>
            <person name="Law A.D."/>
            <person name="Lebrun M.-H."/>
            <person name="Lee Y.-H."/>
            <person name="Miyara I."/>
            <person name="Moore N."/>
            <person name="Neumann U."/>
            <person name="Nordstroem K."/>
            <person name="Panaccione D.G."/>
            <person name="Panstruga R."/>
            <person name="Place M."/>
            <person name="Proctor R.H."/>
            <person name="Prusky D."/>
            <person name="Rech G."/>
            <person name="Reinhardt R."/>
            <person name="Rollins J.A."/>
            <person name="Rounsley S."/>
            <person name="Schardl C.L."/>
            <person name="Schwartz D.C."/>
            <person name="Shenoy N."/>
            <person name="Shirasu K."/>
            <person name="Sikhakolli U.R."/>
            <person name="Stueber K."/>
            <person name="Sukno S.A."/>
            <person name="Sweigard J.A."/>
            <person name="Takano Y."/>
            <person name="Takahara H."/>
            <person name="Trail F."/>
            <person name="van der Does H.C."/>
            <person name="Voll L.M."/>
            <person name="Will I."/>
            <person name="Young S."/>
            <person name="Zeng Q."/>
            <person name="Zhang J."/>
            <person name="Zhou S."/>
            <person name="Dickman M.B."/>
            <person name="Schulze-Lefert P."/>
            <person name="Ver Loren van Themaat E."/>
            <person name="Ma L.-J."/>
            <person name="Vaillancourt L.J."/>
        </authorList>
    </citation>
    <scope>NUCLEOTIDE SEQUENCE [LARGE SCALE GENOMIC DNA]</scope>
    <source>
        <strain evidence="3">IMI 349063</strain>
    </source>
</reference>
<organism evidence="2 3">
    <name type="scientific">Colletotrichum higginsianum (strain IMI 349063)</name>
    <name type="common">Crucifer anthracnose fungus</name>
    <dbReference type="NCBI Taxonomy" id="759273"/>
    <lineage>
        <taxon>Eukaryota</taxon>
        <taxon>Fungi</taxon>
        <taxon>Dikarya</taxon>
        <taxon>Ascomycota</taxon>
        <taxon>Pezizomycotina</taxon>
        <taxon>Sordariomycetes</taxon>
        <taxon>Hypocreomycetidae</taxon>
        <taxon>Glomerellales</taxon>
        <taxon>Glomerellaceae</taxon>
        <taxon>Colletotrichum</taxon>
        <taxon>Colletotrichum destructivum species complex</taxon>
    </lineage>
</organism>
<proteinExistence type="predicted"/>
<name>H1UXZ5_COLHI</name>
<evidence type="ECO:0000313" key="3">
    <source>
        <dbReference type="Proteomes" id="UP000007174"/>
    </source>
</evidence>
<dbReference type="AlphaFoldDB" id="H1UXZ5"/>
<dbReference type="HOGENOM" id="CLU_1499756_0_0_1"/>
<sequence length="180" mass="21078">PPNKFRLRAVLSHPNEPSSAGVVSTCQRQVLSSPFFRSLYFSNVVGQDRERGRSILDLRKRIPFIHPYSSHPEEFAFKYFPFRTLQSWFPLPRKSCRARLKRKRQSASDPSLDRLGGLFESPALRYPAKQPHARLDANRYRLRSNKIFYLSLPNNSKKNKGRKEEEEKPENLSLFPLCMR</sequence>
<dbReference type="EMBL" id="CACQ02000557">
    <property type="protein sequence ID" value="CCF32846.1"/>
    <property type="molecule type" value="Genomic_DNA"/>
</dbReference>
<gene>
    <name evidence="2" type="ORF">CH063_00879</name>
</gene>